<dbReference type="AlphaFoldDB" id="A0AAW1P9I5"/>
<gene>
    <name evidence="1" type="ORF">WJX72_000346</name>
</gene>
<evidence type="ECO:0000313" key="1">
    <source>
        <dbReference type="EMBL" id="KAK9804698.1"/>
    </source>
</evidence>
<dbReference type="SUPFAM" id="SSF51126">
    <property type="entry name" value="Pectin lyase-like"/>
    <property type="match status" value="1"/>
</dbReference>
<organism evidence="1 2">
    <name type="scientific">[Myrmecia] bisecta</name>
    <dbReference type="NCBI Taxonomy" id="41462"/>
    <lineage>
        <taxon>Eukaryota</taxon>
        <taxon>Viridiplantae</taxon>
        <taxon>Chlorophyta</taxon>
        <taxon>core chlorophytes</taxon>
        <taxon>Trebouxiophyceae</taxon>
        <taxon>Trebouxiales</taxon>
        <taxon>Trebouxiaceae</taxon>
        <taxon>Myrmecia</taxon>
    </lineage>
</organism>
<accession>A0AAW1P9I5</accession>
<dbReference type="EMBL" id="JALJOR010000017">
    <property type="protein sequence ID" value="KAK9804698.1"/>
    <property type="molecule type" value="Genomic_DNA"/>
</dbReference>
<reference evidence="1 2" key="1">
    <citation type="journal article" date="2024" name="Nat. Commun.">
        <title>Phylogenomics reveals the evolutionary origins of lichenization in chlorophyte algae.</title>
        <authorList>
            <person name="Puginier C."/>
            <person name="Libourel C."/>
            <person name="Otte J."/>
            <person name="Skaloud P."/>
            <person name="Haon M."/>
            <person name="Grisel S."/>
            <person name="Petersen M."/>
            <person name="Berrin J.G."/>
            <person name="Delaux P.M."/>
            <person name="Dal Grande F."/>
            <person name="Keller J."/>
        </authorList>
    </citation>
    <scope>NUCLEOTIDE SEQUENCE [LARGE SCALE GENOMIC DNA]</scope>
    <source>
        <strain evidence="1 2">SAG 2043</strain>
    </source>
</reference>
<keyword evidence="2" id="KW-1185">Reference proteome</keyword>
<protein>
    <submittedName>
        <fullName evidence="1">Uncharacterized protein</fullName>
    </submittedName>
</protein>
<proteinExistence type="predicted"/>
<comment type="caution">
    <text evidence="1">The sequence shown here is derived from an EMBL/GenBank/DDBJ whole genome shotgun (WGS) entry which is preliminary data.</text>
</comment>
<dbReference type="InterPro" id="IPR011050">
    <property type="entry name" value="Pectin_lyase_fold/virulence"/>
</dbReference>
<name>A0AAW1P9I5_9CHLO</name>
<sequence length="178" mass="18150">MNILGSGAVGGIISAAIACVPSLQNPNPAATLEIYLGDALMARAADYTGVRPRPANEAGFLSPCAIFFVSNTPLSVTITDSSFTNIANSHTPLITFETGVNGVVINSNFQGNTGQLHGTIAVSSFMHIDVIGCQFIGNACSCGGAECGDSACHNAAVYVTEGATSNIVGCMFKDNVGQ</sequence>
<evidence type="ECO:0000313" key="2">
    <source>
        <dbReference type="Proteomes" id="UP001489004"/>
    </source>
</evidence>
<dbReference type="Proteomes" id="UP001489004">
    <property type="component" value="Unassembled WGS sequence"/>
</dbReference>